<evidence type="ECO:0000256" key="2">
    <source>
        <dbReference type="ARBA" id="ARBA00005587"/>
    </source>
</evidence>
<dbReference type="InterPro" id="IPR047623">
    <property type="entry name" value="SatP"/>
</dbReference>
<dbReference type="STRING" id="667725.A0A0L0GDZ2"/>
<feature type="non-terminal residue" evidence="7">
    <location>
        <position position="1"/>
    </location>
</feature>
<evidence type="ECO:0000256" key="6">
    <source>
        <dbReference type="SAM" id="Phobius"/>
    </source>
</evidence>
<evidence type="ECO:0000256" key="5">
    <source>
        <dbReference type="ARBA" id="ARBA00023136"/>
    </source>
</evidence>
<evidence type="ECO:0000313" key="8">
    <source>
        <dbReference type="Proteomes" id="UP000054560"/>
    </source>
</evidence>
<keyword evidence="8" id="KW-1185">Reference proteome</keyword>
<comment type="subcellular location">
    <subcellularLocation>
        <location evidence="1">Membrane</location>
        <topology evidence="1">Multi-pass membrane protein</topology>
    </subcellularLocation>
</comment>
<dbReference type="OrthoDB" id="2012235at2759"/>
<dbReference type="PANTHER" id="PTHR30178">
    <property type="entry name" value="INNER MEMBRANE PROTEIN YAAH"/>
    <property type="match status" value="1"/>
</dbReference>
<dbReference type="InterPro" id="IPR000791">
    <property type="entry name" value="Gpr1/Fun34/SatP-like"/>
</dbReference>
<dbReference type="PANTHER" id="PTHR30178:SF3">
    <property type="entry name" value="SUCCINATE-ACETATE_PROTON SYMPORTER SATP"/>
    <property type="match status" value="1"/>
</dbReference>
<protein>
    <submittedName>
        <fullName evidence="7">Uncharacterized protein</fullName>
    </submittedName>
</protein>
<dbReference type="Proteomes" id="UP000054560">
    <property type="component" value="Unassembled WGS sequence"/>
</dbReference>
<name>A0A0L0GDZ2_9EUKA</name>
<reference evidence="7 8" key="1">
    <citation type="submission" date="2011-02" db="EMBL/GenBank/DDBJ databases">
        <title>The Genome Sequence of Sphaeroforma arctica JP610.</title>
        <authorList>
            <consortium name="The Broad Institute Genome Sequencing Platform"/>
            <person name="Russ C."/>
            <person name="Cuomo C."/>
            <person name="Young S.K."/>
            <person name="Zeng Q."/>
            <person name="Gargeya S."/>
            <person name="Alvarado L."/>
            <person name="Berlin A."/>
            <person name="Chapman S.B."/>
            <person name="Chen Z."/>
            <person name="Freedman E."/>
            <person name="Gellesch M."/>
            <person name="Goldberg J."/>
            <person name="Griggs A."/>
            <person name="Gujja S."/>
            <person name="Heilman E."/>
            <person name="Heiman D."/>
            <person name="Howarth C."/>
            <person name="Mehta T."/>
            <person name="Neiman D."/>
            <person name="Pearson M."/>
            <person name="Roberts A."/>
            <person name="Saif S."/>
            <person name="Shea T."/>
            <person name="Shenoy N."/>
            <person name="Sisk P."/>
            <person name="Stolte C."/>
            <person name="Sykes S."/>
            <person name="White J."/>
            <person name="Yandava C."/>
            <person name="Burger G."/>
            <person name="Gray M.W."/>
            <person name="Holland P.W.H."/>
            <person name="King N."/>
            <person name="Lang F.B.F."/>
            <person name="Roger A.J."/>
            <person name="Ruiz-Trillo I."/>
            <person name="Haas B."/>
            <person name="Nusbaum C."/>
            <person name="Birren B."/>
        </authorList>
    </citation>
    <scope>NUCLEOTIDE SEQUENCE [LARGE SCALE GENOMIC DNA]</scope>
    <source>
        <strain evidence="7 8">JP610</strain>
    </source>
</reference>
<dbReference type="RefSeq" id="XP_014160385.1">
    <property type="nucleotide sequence ID" value="XM_014304910.1"/>
</dbReference>
<dbReference type="NCBIfam" id="NF038013">
    <property type="entry name" value="AceTr_1"/>
    <property type="match status" value="1"/>
</dbReference>
<proteinExistence type="inferred from homology"/>
<feature type="transmembrane region" description="Helical" evidence="6">
    <location>
        <begin position="130"/>
        <end position="148"/>
    </location>
</feature>
<dbReference type="GO" id="GO:0071422">
    <property type="term" value="P:succinate transmembrane transport"/>
    <property type="evidence" value="ECO:0007669"/>
    <property type="project" value="TreeGrafter"/>
</dbReference>
<keyword evidence="5 6" id="KW-0472">Membrane</keyword>
<evidence type="ECO:0000256" key="1">
    <source>
        <dbReference type="ARBA" id="ARBA00004141"/>
    </source>
</evidence>
<evidence type="ECO:0000256" key="3">
    <source>
        <dbReference type="ARBA" id="ARBA00022692"/>
    </source>
</evidence>
<dbReference type="GO" id="GO:0005886">
    <property type="term" value="C:plasma membrane"/>
    <property type="evidence" value="ECO:0007669"/>
    <property type="project" value="TreeGrafter"/>
</dbReference>
<feature type="transmembrane region" description="Helical" evidence="6">
    <location>
        <begin position="103"/>
        <end position="123"/>
    </location>
</feature>
<dbReference type="EMBL" id="KQ241650">
    <property type="protein sequence ID" value="KNC86483.1"/>
    <property type="molecule type" value="Genomic_DNA"/>
</dbReference>
<dbReference type="GO" id="GO:0015360">
    <property type="term" value="F:acetate:proton symporter activity"/>
    <property type="evidence" value="ECO:0007669"/>
    <property type="project" value="TreeGrafter"/>
</dbReference>
<dbReference type="GeneID" id="25901895"/>
<feature type="transmembrane region" description="Helical" evidence="6">
    <location>
        <begin position="154"/>
        <end position="171"/>
    </location>
</feature>
<keyword evidence="3 6" id="KW-0812">Transmembrane</keyword>
<sequence>QRQMPASCGPMGLMAFGICTVLKSFMWYGVCTQETYSFIAISGIMYGGFIQVAAGWWELVSGRTFIATANFNFGAFWLGISLFDLLRGTMDIKVDPTTMPWGYFIWSMVWFVHTLGLTLCTRYTIRPLQLMYVNSTSLFLVLGLANFWPIFWQIGGVMGFLLGLNAIYIAYAEIINTVYDRDIIPLWPCPKKVTILD</sequence>
<gene>
    <name evidence="7" type="ORF">SARC_01391</name>
</gene>
<accession>A0A0L0GDZ2</accession>
<comment type="similarity">
    <text evidence="2">Belongs to the acetate uptake transporter (AceTr) (TC 2.A.96) family.</text>
</comment>
<feature type="transmembrane region" description="Helical" evidence="6">
    <location>
        <begin position="12"/>
        <end position="30"/>
    </location>
</feature>
<feature type="transmembrane region" description="Helical" evidence="6">
    <location>
        <begin position="64"/>
        <end position="83"/>
    </location>
</feature>
<keyword evidence="4 6" id="KW-1133">Transmembrane helix</keyword>
<dbReference type="AlphaFoldDB" id="A0A0L0GDZ2"/>
<evidence type="ECO:0000313" key="7">
    <source>
        <dbReference type="EMBL" id="KNC86483.1"/>
    </source>
</evidence>
<evidence type="ECO:0000256" key="4">
    <source>
        <dbReference type="ARBA" id="ARBA00022989"/>
    </source>
</evidence>
<organism evidence="7 8">
    <name type="scientific">Sphaeroforma arctica JP610</name>
    <dbReference type="NCBI Taxonomy" id="667725"/>
    <lineage>
        <taxon>Eukaryota</taxon>
        <taxon>Ichthyosporea</taxon>
        <taxon>Ichthyophonida</taxon>
        <taxon>Sphaeroforma</taxon>
    </lineage>
</organism>
<feature type="transmembrane region" description="Helical" evidence="6">
    <location>
        <begin position="36"/>
        <end position="57"/>
    </location>
</feature>
<dbReference type="Pfam" id="PF01184">
    <property type="entry name" value="Gpr1_Fun34_YaaH"/>
    <property type="match status" value="1"/>
</dbReference>